<dbReference type="Proteomes" id="UP001432322">
    <property type="component" value="Unassembled WGS sequence"/>
</dbReference>
<dbReference type="InterPro" id="IPR012677">
    <property type="entry name" value="Nucleotide-bd_a/b_plait_sf"/>
</dbReference>
<dbReference type="EMBL" id="BTSY01000003">
    <property type="protein sequence ID" value="GMT19870.1"/>
    <property type="molecule type" value="Genomic_DNA"/>
</dbReference>
<sequence length="282" mass="30497">MTTTDCSTTGPAAKPAIKGRGQDSSFKSDSITSGAVRRVQSGLRVGGGQGRVGRVEKRVRSGASNSQKIEFSKNFPAGKWRRDKFAENENGVAPAPLGAIAGANKKVRLSVANLAPTVSREDLQELFASFSVSSLVVHYDENGTHLGTGNVEMKRGEAEKAMKEFRGISIDGSRLMLSIVDGSTTSVRPISERITRMKKVASVGGGRVQKRSVATNDHSLRRVGTTTKFGRNSLKRNNQNAKIKEGRVGGGRKEKKEKKPQSETELDAELESYMKRSEVMEA</sequence>
<dbReference type="AlphaFoldDB" id="A0AAV5VMG4"/>
<feature type="compositionally biased region" description="Basic and acidic residues" evidence="3">
    <location>
        <begin position="272"/>
        <end position="282"/>
    </location>
</feature>
<feature type="compositionally biased region" description="Polar residues" evidence="3">
    <location>
        <begin position="230"/>
        <end position="241"/>
    </location>
</feature>
<feature type="compositionally biased region" description="Polar residues" evidence="3">
    <location>
        <begin position="1"/>
        <end position="10"/>
    </location>
</feature>
<dbReference type="GO" id="GO:0003729">
    <property type="term" value="F:mRNA binding"/>
    <property type="evidence" value="ECO:0007669"/>
    <property type="project" value="TreeGrafter"/>
</dbReference>
<feature type="region of interest" description="Disordered" evidence="3">
    <location>
        <begin position="1"/>
        <end position="51"/>
    </location>
</feature>
<feature type="region of interest" description="Disordered" evidence="3">
    <location>
        <begin position="230"/>
        <end position="282"/>
    </location>
</feature>
<dbReference type="InterPro" id="IPR051229">
    <property type="entry name" value="ALYREF_mRNA_export"/>
</dbReference>
<dbReference type="SUPFAM" id="SSF54928">
    <property type="entry name" value="RNA-binding domain, RBD"/>
    <property type="match status" value="1"/>
</dbReference>
<evidence type="ECO:0000256" key="1">
    <source>
        <dbReference type="ARBA" id="ARBA00022884"/>
    </source>
</evidence>
<protein>
    <recommendedName>
        <fullName evidence="4">RRM domain-containing protein</fullName>
    </recommendedName>
</protein>
<dbReference type="PANTHER" id="PTHR19965">
    <property type="entry name" value="RNA AND EXPORT FACTOR BINDING PROTEIN"/>
    <property type="match status" value="1"/>
</dbReference>
<dbReference type="Gene3D" id="3.30.70.330">
    <property type="match status" value="1"/>
</dbReference>
<feature type="domain" description="RRM" evidence="4">
    <location>
        <begin position="107"/>
        <end position="192"/>
    </location>
</feature>
<reference evidence="5" key="1">
    <citation type="submission" date="2023-10" db="EMBL/GenBank/DDBJ databases">
        <title>Genome assembly of Pristionchus species.</title>
        <authorList>
            <person name="Yoshida K."/>
            <person name="Sommer R.J."/>
        </authorList>
    </citation>
    <scope>NUCLEOTIDE SEQUENCE</scope>
    <source>
        <strain evidence="5">RS5133</strain>
    </source>
</reference>
<dbReference type="GO" id="GO:0005634">
    <property type="term" value="C:nucleus"/>
    <property type="evidence" value="ECO:0007669"/>
    <property type="project" value="TreeGrafter"/>
</dbReference>
<dbReference type="GO" id="GO:0006406">
    <property type="term" value="P:mRNA export from nucleus"/>
    <property type="evidence" value="ECO:0007669"/>
    <property type="project" value="TreeGrafter"/>
</dbReference>
<name>A0AAV5VMG4_9BILA</name>
<keyword evidence="1 2" id="KW-0694">RNA-binding</keyword>
<dbReference type="PROSITE" id="PS50102">
    <property type="entry name" value="RRM"/>
    <property type="match status" value="1"/>
</dbReference>
<comment type="caution">
    <text evidence="5">The sequence shown here is derived from an EMBL/GenBank/DDBJ whole genome shotgun (WGS) entry which is preliminary data.</text>
</comment>
<dbReference type="InterPro" id="IPR025715">
    <property type="entry name" value="FoP_C"/>
</dbReference>
<gene>
    <name evidence="5" type="ORF">PFISCL1PPCAC_11167</name>
</gene>
<feature type="compositionally biased region" description="Basic and acidic residues" evidence="3">
    <location>
        <begin position="242"/>
        <end position="262"/>
    </location>
</feature>
<evidence type="ECO:0000259" key="4">
    <source>
        <dbReference type="PROSITE" id="PS50102"/>
    </source>
</evidence>
<keyword evidence="6" id="KW-1185">Reference proteome</keyword>
<dbReference type="InterPro" id="IPR035979">
    <property type="entry name" value="RBD_domain_sf"/>
</dbReference>
<evidence type="ECO:0000256" key="3">
    <source>
        <dbReference type="SAM" id="MobiDB-lite"/>
    </source>
</evidence>
<dbReference type="SMART" id="SM00360">
    <property type="entry name" value="RRM"/>
    <property type="match status" value="1"/>
</dbReference>
<dbReference type="PANTHER" id="PTHR19965:SF82">
    <property type="entry name" value="THO COMPLEX SUBUNIT 4"/>
    <property type="match status" value="1"/>
</dbReference>
<evidence type="ECO:0000313" key="5">
    <source>
        <dbReference type="EMBL" id="GMT19870.1"/>
    </source>
</evidence>
<dbReference type="Pfam" id="PF00076">
    <property type="entry name" value="RRM_1"/>
    <property type="match status" value="1"/>
</dbReference>
<dbReference type="InterPro" id="IPR000504">
    <property type="entry name" value="RRM_dom"/>
</dbReference>
<proteinExistence type="predicted"/>
<organism evidence="5 6">
    <name type="scientific">Pristionchus fissidentatus</name>
    <dbReference type="NCBI Taxonomy" id="1538716"/>
    <lineage>
        <taxon>Eukaryota</taxon>
        <taxon>Metazoa</taxon>
        <taxon>Ecdysozoa</taxon>
        <taxon>Nematoda</taxon>
        <taxon>Chromadorea</taxon>
        <taxon>Rhabditida</taxon>
        <taxon>Rhabditina</taxon>
        <taxon>Diplogasteromorpha</taxon>
        <taxon>Diplogasteroidea</taxon>
        <taxon>Neodiplogasteridae</taxon>
        <taxon>Pristionchus</taxon>
    </lineage>
</organism>
<evidence type="ECO:0000313" key="6">
    <source>
        <dbReference type="Proteomes" id="UP001432322"/>
    </source>
</evidence>
<accession>A0AAV5VMG4</accession>
<evidence type="ECO:0000256" key="2">
    <source>
        <dbReference type="PROSITE-ProRule" id="PRU00176"/>
    </source>
</evidence>
<dbReference type="Pfam" id="PF13865">
    <property type="entry name" value="FoP_duplication"/>
    <property type="match status" value="1"/>
</dbReference>
<feature type="compositionally biased region" description="Polar residues" evidence="3">
    <location>
        <begin position="22"/>
        <end position="33"/>
    </location>
</feature>